<reference evidence="8" key="1">
    <citation type="journal article" date="2012" name="Nat. Biotechnol.">
        <title>Reference genome sequence of the model plant Setaria.</title>
        <authorList>
            <person name="Bennetzen J.L."/>
            <person name="Schmutz J."/>
            <person name="Wang H."/>
            <person name="Percifield R."/>
            <person name="Hawkins J."/>
            <person name="Pontaroli A.C."/>
            <person name="Estep M."/>
            <person name="Feng L."/>
            <person name="Vaughn J.N."/>
            <person name="Grimwood J."/>
            <person name="Jenkins J."/>
            <person name="Barry K."/>
            <person name="Lindquist E."/>
            <person name="Hellsten U."/>
            <person name="Deshpande S."/>
            <person name="Wang X."/>
            <person name="Wu X."/>
            <person name="Mitros T."/>
            <person name="Triplett J."/>
            <person name="Yang X."/>
            <person name="Ye C.Y."/>
            <person name="Mauro-Herrera M."/>
            <person name="Wang L."/>
            <person name="Li P."/>
            <person name="Sharma M."/>
            <person name="Sharma R."/>
            <person name="Ronald P.C."/>
            <person name="Panaud O."/>
            <person name="Kellogg E.A."/>
            <person name="Brutnell T.P."/>
            <person name="Doust A.N."/>
            <person name="Tuskan G.A."/>
            <person name="Rokhsar D."/>
            <person name="Devos K.M."/>
        </authorList>
    </citation>
    <scope>NUCLEOTIDE SEQUENCE [LARGE SCALE GENOMIC DNA]</scope>
    <source>
        <strain evidence="8">Yugu1</strain>
    </source>
</reference>
<evidence type="ECO:0000256" key="1">
    <source>
        <dbReference type="ARBA" id="ARBA00004123"/>
    </source>
</evidence>
<gene>
    <name evidence="8" type="ORF">SETIT_7G121000v2</name>
</gene>
<sequence>MALPPRLKRKQQPSQPYGQGGVVFGLSTPEPAPRDGRKRRKDKHTWIKHTLTPYFDGHLWRKYGQKVIKDAPYPRLYFRCSYREDRHCQASKLVQQVTHDDPPVFEVTYMYEHTCNAAPVPTPGVESEDEPPACGGGLVLSFGASSRSAGGHHHRDTRIQLQEERQQYHQSPSPFLTMNLHFSNSSQQHAFPSSVLRPPTTSWSSSSFPIIESSSSPTPPWVDDDDDILTWDWDTSTYDLDDHLQLGDNVQFSGSSFSRKPDGSALANLGMGIEVEGVTF</sequence>
<dbReference type="SUPFAM" id="SSF118290">
    <property type="entry name" value="WRKY DNA-binding domain"/>
    <property type="match status" value="1"/>
</dbReference>
<accession>A0A368RUM4</accession>
<keyword evidence="5" id="KW-0539">Nucleus</keyword>
<evidence type="ECO:0000256" key="5">
    <source>
        <dbReference type="ARBA" id="ARBA00023242"/>
    </source>
</evidence>
<feature type="compositionally biased region" description="Basic residues" evidence="6">
    <location>
        <begin position="1"/>
        <end position="11"/>
    </location>
</feature>
<dbReference type="PANTHER" id="PTHR31282">
    <property type="entry name" value="WRKY TRANSCRIPTION FACTOR 21-RELATED"/>
    <property type="match status" value="1"/>
</dbReference>
<dbReference type="AlphaFoldDB" id="A0A368RUM4"/>
<dbReference type="KEGG" id="sita:101760238"/>
<evidence type="ECO:0000256" key="2">
    <source>
        <dbReference type="ARBA" id="ARBA00023015"/>
    </source>
</evidence>
<comment type="subcellular location">
    <subcellularLocation>
        <location evidence="1">Nucleus</location>
    </subcellularLocation>
</comment>
<evidence type="ECO:0000256" key="4">
    <source>
        <dbReference type="ARBA" id="ARBA00023163"/>
    </source>
</evidence>
<dbReference type="InterPro" id="IPR036576">
    <property type="entry name" value="WRKY_dom_sf"/>
</dbReference>
<organism evidence="8">
    <name type="scientific">Setaria italica</name>
    <name type="common">Foxtail millet</name>
    <name type="synonym">Panicum italicum</name>
    <dbReference type="NCBI Taxonomy" id="4555"/>
    <lineage>
        <taxon>Eukaryota</taxon>
        <taxon>Viridiplantae</taxon>
        <taxon>Streptophyta</taxon>
        <taxon>Embryophyta</taxon>
        <taxon>Tracheophyta</taxon>
        <taxon>Spermatophyta</taxon>
        <taxon>Magnoliopsida</taxon>
        <taxon>Liliopsida</taxon>
        <taxon>Poales</taxon>
        <taxon>Poaceae</taxon>
        <taxon>PACMAD clade</taxon>
        <taxon>Panicoideae</taxon>
        <taxon>Panicodae</taxon>
        <taxon>Paniceae</taxon>
        <taxon>Cenchrinae</taxon>
        <taxon>Setaria</taxon>
    </lineage>
</organism>
<evidence type="ECO:0000256" key="3">
    <source>
        <dbReference type="ARBA" id="ARBA00023125"/>
    </source>
</evidence>
<evidence type="ECO:0000256" key="6">
    <source>
        <dbReference type="SAM" id="MobiDB-lite"/>
    </source>
</evidence>
<dbReference type="PROSITE" id="PS50811">
    <property type="entry name" value="WRKY"/>
    <property type="match status" value="1"/>
</dbReference>
<dbReference type="InterPro" id="IPR044810">
    <property type="entry name" value="WRKY_plant"/>
</dbReference>
<dbReference type="GO" id="GO:0005634">
    <property type="term" value="C:nucleus"/>
    <property type="evidence" value="ECO:0007669"/>
    <property type="project" value="UniProtKB-SubCell"/>
</dbReference>
<evidence type="ECO:0000313" key="8">
    <source>
        <dbReference type="EMBL" id="RCV33917.1"/>
    </source>
</evidence>
<dbReference type="GO" id="GO:0043565">
    <property type="term" value="F:sequence-specific DNA binding"/>
    <property type="evidence" value="ECO:0007669"/>
    <property type="project" value="InterPro"/>
</dbReference>
<feature type="domain" description="WRKY" evidence="7">
    <location>
        <begin position="56"/>
        <end position="118"/>
    </location>
</feature>
<reference evidence="8" key="2">
    <citation type="submission" date="2015-07" db="EMBL/GenBank/DDBJ databases">
        <authorList>
            <person name="Noorani M."/>
        </authorList>
    </citation>
    <scope>NUCLEOTIDE SEQUENCE</scope>
    <source>
        <strain evidence="8">Yugu1</strain>
    </source>
</reference>
<dbReference type="Pfam" id="PF03106">
    <property type="entry name" value="WRKY"/>
    <property type="match status" value="1"/>
</dbReference>
<dbReference type="Gene3D" id="2.20.25.80">
    <property type="entry name" value="WRKY domain"/>
    <property type="match status" value="1"/>
</dbReference>
<dbReference type="GO" id="GO:0003700">
    <property type="term" value="F:DNA-binding transcription factor activity"/>
    <property type="evidence" value="ECO:0007669"/>
    <property type="project" value="InterPro"/>
</dbReference>
<dbReference type="OrthoDB" id="669581at2759"/>
<feature type="region of interest" description="Disordered" evidence="6">
    <location>
        <begin position="1"/>
        <end position="42"/>
    </location>
</feature>
<protein>
    <recommendedName>
        <fullName evidence="7">WRKY domain-containing protein</fullName>
    </recommendedName>
</protein>
<proteinExistence type="predicted"/>
<dbReference type="EMBL" id="CM003534">
    <property type="protein sequence ID" value="RCV33917.1"/>
    <property type="molecule type" value="Genomic_DNA"/>
</dbReference>
<evidence type="ECO:0000259" key="7">
    <source>
        <dbReference type="PROSITE" id="PS50811"/>
    </source>
</evidence>
<keyword evidence="3" id="KW-0238">DNA-binding</keyword>
<keyword evidence="4" id="KW-0804">Transcription</keyword>
<dbReference type="SMART" id="SM00774">
    <property type="entry name" value="WRKY"/>
    <property type="match status" value="1"/>
</dbReference>
<keyword evidence="2" id="KW-0805">Transcription regulation</keyword>
<dbReference type="InterPro" id="IPR003657">
    <property type="entry name" value="WRKY_dom"/>
</dbReference>
<name>A0A368RUM4_SETIT</name>